<gene>
    <name evidence="1" type="ORF">LCGC14_2409860</name>
</gene>
<name>A0A0F9BSW8_9ZZZZ</name>
<protein>
    <submittedName>
        <fullName evidence="1">Uncharacterized protein</fullName>
    </submittedName>
</protein>
<reference evidence="1" key="1">
    <citation type="journal article" date="2015" name="Nature">
        <title>Complex archaea that bridge the gap between prokaryotes and eukaryotes.</title>
        <authorList>
            <person name="Spang A."/>
            <person name="Saw J.H."/>
            <person name="Jorgensen S.L."/>
            <person name="Zaremba-Niedzwiedzka K."/>
            <person name="Martijn J."/>
            <person name="Lind A.E."/>
            <person name="van Eijk R."/>
            <person name="Schleper C."/>
            <person name="Guy L."/>
            <person name="Ettema T.J."/>
        </authorList>
    </citation>
    <scope>NUCLEOTIDE SEQUENCE</scope>
</reference>
<proteinExistence type="predicted"/>
<dbReference type="EMBL" id="LAZR01036385">
    <property type="protein sequence ID" value="KKL24985.1"/>
    <property type="molecule type" value="Genomic_DNA"/>
</dbReference>
<dbReference type="AlphaFoldDB" id="A0A0F9BSW8"/>
<sequence>MKYSIIDRRHKLWKNFWLWNKVEKVYYNYYKLVVKIKRFVWRFKKNSAISKVKPYEEDIACLLVDGNKEGITDYSDYKSGTIQKQEWCKKSGIKHIDHADVCEKCKE</sequence>
<accession>A0A0F9BSW8</accession>
<organism evidence="1">
    <name type="scientific">marine sediment metagenome</name>
    <dbReference type="NCBI Taxonomy" id="412755"/>
    <lineage>
        <taxon>unclassified sequences</taxon>
        <taxon>metagenomes</taxon>
        <taxon>ecological metagenomes</taxon>
    </lineage>
</organism>
<evidence type="ECO:0000313" key="1">
    <source>
        <dbReference type="EMBL" id="KKL24985.1"/>
    </source>
</evidence>
<comment type="caution">
    <text evidence="1">The sequence shown here is derived from an EMBL/GenBank/DDBJ whole genome shotgun (WGS) entry which is preliminary data.</text>
</comment>